<protein>
    <submittedName>
        <fullName evidence="1">Uncharacterized protein</fullName>
    </submittedName>
</protein>
<name>A0A0F9T2G2_9ZZZZ</name>
<reference evidence="1" key="1">
    <citation type="journal article" date="2015" name="Nature">
        <title>Complex archaea that bridge the gap between prokaryotes and eukaryotes.</title>
        <authorList>
            <person name="Spang A."/>
            <person name="Saw J.H."/>
            <person name="Jorgensen S.L."/>
            <person name="Zaremba-Niedzwiedzka K."/>
            <person name="Martijn J."/>
            <person name="Lind A.E."/>
            <person name="van Eijk R."/>
            <person name="Schleper C."/>
            <person name="Guy L."/>
            <person name="Ettema T.J."/>
        </authorList>
    </citation>
    <scope>NUCLEOTIDE SEQUENCE</scope>
</reference>
<gene>
    <name evidence="1" type="ORF">LCGC14_0781600</name>
</gene>
<comment type="caution">
    <text evidence="1">The sequence shown here is derived from an EMBL/GenBank/DDBJ whole genome shotgun (WGS) entry which is preliminary data.</text>
</comment>
<evidence type="ECO:0000313" key="1">
    <source>
        <dbReference type="EMBL" id="KKN35663.1"/>
    </source>
</evidence>
<dbReference type="AlphaFoldDB" id="A0A0F9T2G2"/>
<sequence length="120" mass="13553">MDRIDVGVARPKCSKLECPRSTANGKPYCCKHIEMIPYAAELIAQLEKRKEQREKLTEAELFFEDVVIELRLKGQSTIEGLARALRLPLLSMGKILRAMKRSGLIRLGKNSRNSITAELV</sequence>
<dbReference type="EMBL" id="LAZR01002023">
    <property type="protein sequence ID" value="KKN35663.1"/>
    <property type="molecule type" value="Genomic_DNA"/>
</dbReference>
<proteinExistence type="predicted"/>
<accession>A0A0F9T2G2</accession>
<organism evidence="1">
    <name type="scientific">marine sediment metagenome</name>
    <dbReference type="NCBI Taxonomy" id="412755"/>
    <lineage>
        <taxon>unclassified sequences</taxon>
        <taxon>metagenomes</taxon>
        <taxon>ecological metagenomes</taxon>
    </lineage>
</organism>